<dbReference type="RefSeq" id="XP_067917292.1">
    <property type="nucleotide sequence ID" value="XM_068070734.1"/>
</dbReference>
<dbReference type="GeneID" id="94433945"/>
<comment type="caution">
    <text evidence="2">The sequence shown here is derived from an EMBL/GenBank/DDBJ whole genome shotgun (WGS) entry which is preliminary data.</text>
</comment>
<dbReference type="VEuPathDB" id="ToxoDB:CSUI_010631"/>
<keyword evidence="3" id="KW-1185">Reference proteome</keyword>
<organism evidence="2 3">
    <name type="scientific">Cystoisospora suis</name>
    <dbReference type="NCBI Taxonomy" id="483139"/>
    <lineage>
        <taxon>Eukaryota</taxon>
        <taxon>Sar</taxon>
        <taxon>Alveolata</taxon>
        <taxon>Apicomplexa</taxon>
        <taxon>Conoidasida</taxon>
        <taxon>Coccidia</taxon>
        <taxon>Eucoccidiorida</taxon>
        <taxon>Eimeriorina</taxon>
        <taxon>Sarcocystidae</taxon>
        <taxon>Cystoisospora</taxon>
    </lineage>
</organism>
<dbReference type="InterPro" id="IPR012337">
    <property type="entry name" value="RNaseH-like_sf"/>
</dbReference>
<name>A0A2C6JWY3_9APIC</name>
<feature type="region of interest" description="Disordered" evidence="1">
    <location>
        <begin position="1"/>
        <end position="20"/>
    </location>
</feature>
<dbReference type="SUPFAM" id="SSF53098">
    <property type="entry name" value="Ribonuclease H-like"/>
    <property type="match status" value="1"/>
</dbReference>
<dbReference type="AlphaFoldDB" id="A0A2C6JWY3"/>
<evidence type="ECO:0000313" key="2">
    <source>
        <dbReference type="EMBL" id="PHJ15560.1"/>
    </source>
</evidence>
<feature type="non-terminal residue" evidence="2">
    <location>
        <position position="1"/>
    </location>
</feature>
<proteinExistence type="predicted"/>
<dbReference type="Gene3D" id="3.30.342.10">
    <property type="entry name" value="DNA Polymerase, chain B, domain 1"/>
    <property type="match status" value="1"/>
</dbReference>
<dbReference type="Proteomes" id="UP000221165">
    <property type="component" value="Unassembled WGS sequence"/>
</dbReference>
<dbReference type="OrthoDB" id="2414538at2759"/>
<evidence type="ECO:0000256" key="1">
    <source>
        <dbReference type="SAM" id="MobiDB-lite"/>
    </source>
</evidence>
<gene>
    <name evidence="2" type="ORF">CSUI_010631</name>
</gene>
<sequence>PSSPYISPEKSSTPPPLGLSDSSRAAEVAACANSLASIFRVYGVTEQGQSICAHVHSFFPYFYCRVPSSIGRRLIQEDPQHYGEGTNAITAQFQAFLDDWILKSQSTAKNFEKRCLDVRIERK</sequence>
<protein>
    <submittedName>
        <fullName evidence="2">Dna polymerase delta catalytic</fullName>
    </submittedName>
</protein>
<dbReference type="EMBL" id="MIGC01007884">
    <property type="protein sequence ID" value="PHJ15560.1"/>
    <property type="molecule type" value="Genomic_DNA"/>
</dbReference>
<reference evidence="2 3" key="1">
    <citation type="journal article" date="2017" name="Int. J. Parasitol.">
        <title>The genome of the protozoan parasite Cystoisospora suis and a reverse vaccinology approach to identify vaccine candidates.</title>
        <authorList>
            <person name="Palmieri N."/>
            <person name="Shrestha A."/>
            <person name="Ruttkowski B."/>
            <person name="Beck T."/>
            <person name="Vogl C."/>
            <person name="Tomley F."/>
            <person name="Blake D.P."/>
            <person name="Joachim A."/>
        </authorList>
    </citation>
    <scope>NUCLEOTIDE SEQUENCE [LARGE SCALE GENOMIC DNA]</scope>
    <source>
        <strain evidence="2 3">Wien I</strain>
    </source>
</reference>
<feature type="non-terminal residue" evidence="2">
    <location>
        <position position="123"/>
    </location>
</feature>
<evidence type="ECO:0000313" key="3">
    <source>
        <dbReference type="Proteomes" id="UP000221165"/>
    </source>
</evidence>
<accession>A0A2C6JWY3</accession>